<dbReference type="SUPFAM" id="SSF56112">
    <property type="entry name" value="Protein kinase-like (PK-like)"/>
    <property type="match status" value="1"/>
</dbReference>
<keyword evidence="4" id="KW-0677">Repeat</keyword>
<keyword evidence="9" id="KW-0829">Tyrosine-protein kinase</keyword>
<dbReference type="OMA" id="MAYLCEM"/>
<evidence type="ECO:0000256" key="1">
    <source>
        <dbReference type="ARBA" id="ARBA00011903"/>
    </source>
</evidence>
<evidence type="ECO:0000256" key="4">
    <source>
        <dbReference type="ARBA" id="ARBA00022737"/>
    </source>
</evidence>
<dbReference type="GO" id="GO:0060397">
    <property type="term" value="P:growth hormone receptor signaling pathway via JAK-STAT"/>
    <property type="evidence" value="ECO:0007669"/>
    <property type="project" value="TreeGrafter"/>
</dbReference>
<evidence type="ECO:0000256" key="8">
    <source>
        <dbReference type="ARBA" id="ARBA00022999"/>
    </source>
</evidence>
<dbReference type="FunFam" id="1.10.510.10:FF:000114">
    <property type="entry name" value="Tyrosine-protein kinase JAK2"/>
    <property type="match status" value="1"/>
</dbReference>
<dbReference type="STRING" id="8840.ENSAPLP00000032274"/>
<evidence type="ECO:0000313" key="12">
    <source>
        <dbReference type="Ensembl" id="ENSAPLP00000032274.1"/>
    </source>
</evidence>
<keyword evidence="13" id="KW-1185">Reference proteome</keyword>
<dbReference type="GO" id="GO:0019221">
    <property type="term" value="P:cytokine-mediated signaling pathway"/>
    <property type="evidence" value="ECO:0007669"/>
    <property type="project" value="TreeGrafter"/>
</dbReference>
<reference evidence="12" key="3">
    <citation type="submission" date="2025-09" db="UniProtKB">
        <authorList>
            <consortium name="Ensembl"/>
        </authorList>
    </citation>
    <scope>IDENTIFICATION</scope>
</reference>
<comment type="catalytic activity">
    <reaction evidence="10">
        <text>L-tyrosyl-[protein] + ATP = O-phospho-L-tyrosyl-[protein] + ADP + H(+)</text>
        <dbReference type="Rhea" id="RHEA:10596"/>
        <dbReference type="Rhea" id="RHEA-COMP:10136"/>
        <dbReference type="Rhea" id="RHEA-COMP:20101"/>
        <dbReference type="ChEBI" id="CHEBI:15378"/>
        <dbReference type="ChEBI" id="CHEBI:30616"/>
        <dbReference type="ChEBI" id="CHEBI:46858"/>
        <dbReference type="ChEBI" id="CHEBI:61978"/>
        <dbReference type="ChEBI" id="CHEBI:456216"/>
        <dbReference type="EC" id="2.7.10.2"/>
    </reaction>
</comment>
<sequence>CEEGANSIVQLIMEYVPLGSLRDYLPKHNVSLAHILLFAQQICEGMAYLHSLHYIHRDLAARNVLLENENVVKIGDFGLAKAIPEGHEYYRVCEDGDSPVFWYAVECLKECKFYYASDVWSFGVTLYELLTRCDPAQSPPVKFIELIGATQGQMTVLRLIELLDRGKRLPSPKDCPCEVNPPFPHPKSPHVG</sequence>
<dbReference type="Gene3D" id="1.10.510.10">
    <property type="entry name" value="Transferase(Phosphotransferase) domain 1"/>
    <property type="match status" value="1"/>
</dbReference>
<keyword evidence="5" id="KW-0547">Nucleotide-binding</keyword>
<dbReference type="EC" id="2.7.10.2" evidence="1"/>
<name>A0A493U2K3_ANAPP</name>
<evidence type="ECO:0000256" key="5">
    <source>
        <dbReference type="ARBA" id="ARBA00022741"/>
    </source>
</evidence>
<dbReference type="InterPro" id="IPR011009">
    <property type="entry name" value="Kinase-like_dom_sf"/>
</dbReference>
<organism evidence="12 13">
    <name type="scientific">Anas platyrhynchos platyrhynchos</name>
    <name type="common">Northern mallard</name>
    <dbReference type="NCBI Taxonomy" id="8840"/>
    <lineage>
        <taxon>Eukaryota</taxon>
        <taxon>Metazoa</taxon>
        <taxon>Chordata</taxon>
        <taxon>Craniata</taxon>
        <taxon>Vertebrata</taxon>
        <taxon>Euteleostomi</taxon>
        <taxon>Archelosauria</taxon>
        <taxon>Archosauria</taxon>
        <taxon>Dinosauria</taxon>
        <taxon>Saurischia</taxon>
        <taxon>Theropoda</taxon>
        <taxon>Coelurosauria</taxon>
        <taxon>Aves</taxon>
        <taxon>Neognathae</taxon>
        <taxon>Galloanserae</taxon>
        <taxon>Anseriformes</taxon>
        <taxon>Anatidae</taxon>
        <taxon>Anatinae</taxon>
        <taxon>Anas</taxon>
    </lineage>
</organism>
<evidence type="ECO:0000256" key="7">
    <source>
        <dbReference type="ARBA" id="ARBA00022840"/>
    </source>
</evidence>
<dbReference type="Pfam" id="PF07714">
    <property type="entry name" value="PK_Tyr_Ser-Thr"/>
    <property type="match status" value="1"/>
</dbReference>
<evidence type="ECO:0000256" key="10">
    <source>
        <dbReference type="ARBA" id="ARBA00051245"/>
    </source>
</evidence>
<dbReference type="AlphaFoldDB" id="A0A493U2K3"/>
<evidence type="ECO:0000256" key="3">
    <source>
        <dbReference type="ARBA" id="ARBA00022679"/>
    </source>
</evidence>
<proteinExistence type="predicted"/>
<dbReference type="GO" id="GO:0035556">
    <property type="term" value="P:intracellular signal transduction"/>
    <property type="evidence" value="ECO:0007669"/>
    <property type="project" value="TreeGrafter"/>
</dbReference>
<dbReference type="GO" id="GO:0005524">
    <property type="term" value="F:ATP binding"/>
    <property type="evidence" value="ECO:0007669"/>
    <property type="project" value="UniProtKB-KW"/>
</dbReference>
<dbReference type="InterPro" id="IPR020635">
    <property type="entry name" value="Tyr_kinase_cat_dom"/>
</dbReference>
<keyword evidence="7" id="KW-0067">ATP-binding</keyword>
<dbReference type="PROSITE" id="PS50011">
    <property type="entry name" value="PROTEIN_KINASE_DOM"/>
    <property type="match status" value="1"/>
</dbReference>
<dbReference type="PANTHER" id="PTHR45807">
    <property type="entry name" value="TYROSINE-PROTEIN KINASE HOPSCOTCH"/>
    <property type="match status" value="1"/>
</dbReference>
<reference evidence="12" key="2">
    <citation type="submission" date="2025-08" db="UniProtKB">
        <authorList>
            <consortium name="Ensembl"/>
        </authorList>
    </citation>
    <scope>IDENTIFICATION</scope>
</reference>
<dbReference type="InterPro" id="IPR000719">
    <property type="entry name" value="Prot_kinase_dom"/>
</dbReference>
<feature type="domain" description="Protein kinase" evidence="11">
    <location>
        <begin position="1"/>
        <end position="192"/>
    </location>
</feature>
<keyword evidence="2" id="KW-0597">Phosphoprotein</keyword>
<dbReference type="PRINTS" id="PR00109">
    <property type="entry name" value="TYRKINASE"/>
</dbReference>
<dbReference type="PROSITE" id="PS00109">
    <property type="entry name" value="PROTEIN_KINASE_TYR"/>
    <property type="match status" value="1"/>
</dbReference>
<dbReference type="GO" id="GO:0030154">
    <property type="term" value="P:cell differentiation"/>
    <property type="evidence" value="ECO:0007669"/>
    <property type="project" value="TreeGrafter"/>
</dbReference>
<dbReference type="GO" id="GO:0005131">
    <property type="term" value="F:growth hormone receptor binding"/>
    <property type="evidence" value="ECO:0007669"/>
    <property type="project" value="TreeGrafter"/>
</dbReference>
<dbReference type="GO" id="GO:0005829">
    <property type="term" value="C:cytosol"/>
    <property type="evidence" value="ECO:0007669"/>
    <property type="project" value="TreeGrafter"/>
</dbReference>
<keyword evidence="6" id="KW-0418">Kinase</keyword>
<dbReference type="InterPro" id="IPR001245">
    <property type="entry name" value="Ser-Thr/Tyr_kinase_cat_dom"/>
</dbReference>
<evidence type="ECO:0000256" key="2">
    <source>
        <dbReference type="ARBA" id="ARBA00022553"/>
    </source>
</evidence>
<dbReference type="InterPro" id="IPR008266">
    <property type="entry name" value="Tyr_kinase_AS"/>
</dbReference>
<dbReference type="PANTHER" id="PTHR45807:SF6">
    <property type="entry name" value="NON-RECEPTOR TYROSINE-PROTEIN KINASE TYK2"/>
    <property type="match status" value="1"/>
</dbReference>
<keyword evidence="8" id="KW-0727">SH2 domain</keyword>
<reference evidence="13" key="1">
    <citation type="submission" date="2017-10" db="EMBL/GenBank/DDBJ databases">
        <title>A new Pekin duck reference genome.</title>
        <authorList>
            <person name="Hou Z.-C."/>
            <person name="Zhou Z.-K."/>
            <person name="Zhu F."/>
            <person name="Hou S.-S."/>
        </authorList>
    </citation>
    <scope>NUCLEOTIDE SEQUENCE [LARGE SCALE GENOMIC DNA]</scope>
</reference>
<evidence type="ECO:0000313" key="13">
    <source>
        <dbReference type="Proteomes" id="UP000016666"/>
    </source>
</evidence>
<dbReference type="InterPro" id="IPR051286">
    <property type="entry name" value="JAK"/>
</dbReference>
<dbReference type="GeneTree" id="ENSGT00940000159869"/>
<evidence type="ECO:0000259" key="11">
    <source>
        <dbReference type="PROSITE" id="PS50011"/>
    </source>
</evidence>
<accession>A0A493U2K3</accession>
<dbReference type="SMART" id="SM00219">
    <property type="entry name" value="TyrKc"/>
    <property type="match status" value="1"/>
</dbReference>
<evidence type="ECO:0000256" key="9">
    <source>
        <dbReference type="ARBA" id="ARBA00023137"/>
    </source>
</evidence>
<protein>
    <recommendedName>
        <fullName evidence="1">non-specific protein-tyrosine kinase</fullName>
        <ecNumber evidence="1">2.7.10.2</ecNumber>
    </recommendedName>
</protein>
<dbReference type="Proteomes" id="UP000016666">
    <property type="component" value="Unassembled WGS sequence"/>
</dbReference>
<keyword evidence="3" id="KW-0808">Transferase</keyword>
<evidence type="ECO:0000256" key="6">
    <source>
        <dbReference type="ARBA" id="ARBA00022777"/>
    </source>
</evidence>
<dbReference type="Ensembl" id="ENSAPLT00000046389.1">
    <property type="protein sequence ID" value="ENSAPLP00000032274.1"/>
    <property type="gene ID" value="ENSAPLG00000021987.1"/>
</dbReference>
<dbReference type="GO" id="GO:0004715">
    <property type="term" value="F:non-membrane spanning protein tyrosine kinase activity"/>
    <property type="evidence" value="ECO:0007669"/>
    <property type="project" value="UniProtKB-EC"/>
</dbReference>